<dbReference type="STRING" id="1528.SAMN04488579_11019"/>
<dbReference type="InterPro" id="IPR023214">
    <property type="entry name" value="HAD_sf"/>
</dbReference>
<dbReference type="InterPro" id="IPR023198">
    <property type="entry name" value="PGP-like_dom2"/>
</dbReference>
<organism evidence="1 2">
    <name type="scientific">Eubacterium barkeri</name>
    <name type="common">Clostridium barkeri</name>
    <dbReference type="NCBI Taxonomy" id="1528"/>
    <lineage>
        <taxon>Bacteria</taxon>
        <taxon>Bacillati</taxon>
        <taxon>Bacillota</taxon>
        <taxon>Clostridia</taxon>
        <taxon>Eubacteriales</taxon>
        <taxon>Eubacteriaceae</taxon>
        <taxon>Eubacterium</taxon>
    </lineage>
</organism>
<evidence type="ECO:0000313" key="1">
    <source>
        <dbReference type="EMBL" id="SDX89112.1"/>
    </source>
</evidence>
<dbReference type="InterPro" id="IPR036412">
    <property type="entry name" value="HAD-like_sf"/>
</dbReference>
<dbReference type="InterPro" id="IPR041492">
    <property type="entry name" value="HAD_2"/>
</dbReference>
<protein>
    <submittedName>
        <fullName evidence="1">Phosphoglycolate phosphatase</fullName>
    </submittedName>
</protein>
<dbReference type="Pfam" id="PF13419">
    <property type="entry name" value="HAD_2"/>
    <property type="match status" value="1"/>
</dbReference>
<dbReference type="GO" id="GO:0005829">
    <property type="term" value="C:cytosol"/>
    <property type="evidence" value="ECO:0007669"/>
    <property type="project" value="TreeGrafter"/>
</dbReference>
<proteinExistence type="predicted"/>
<accession>A0A1H3FDM6</accession>
<keyword evidence="2" id="KW-1185">Reference proteome</keyword>
<name>A0A1H3FDM6_EUBBA</name>
<sequence>MRYDYILFDLDGTLLDSREGVWRSFEYALEQLGHPEPIIADPAPIIGPPIEEVLGDHFGFGPEDVVRGYAYYQEAYVEKGLMYGDPFFHGTEEAIARLVNWGCTVGVCTNKGEKSARAIVANGGIGLTAEDVYGYAPEKGRSVKSDIIKSFLLDKGLTEPGDWSTALMVGDRYTDIEGAKDVGIDSVGVLWGNGTTEEFVAAGATAVVDSYSALLKWIKGD</sequence>
<dbReference type="PANTHER" id="PTHR43434:SF20">
    <property type="entry name" value="5'-NUCLEOTIDASE"/>
    <property type="match status" value="1"/>
</dbReference>
<evidence type="ECO:0000313" key="2">
    <source>
        <dbReference type="Proteomes" id="UP000199652"/>
    </source>
</evidence>
<dbReference type="EMBL" id="FNOU01000010">
    <property type="protein sequence ID" value="SDX89112.1"/>
    <property type="molecule type" value="Genomic_DNA"/>
</dbReference>
<dbReference type="PANTHER" id="PTHR43434">
    <property type="entry name" value="PHOSPHOGLYCOLATE PHOSPHATASE"/>
    <property type="match status" value="1"/>
</dbReference>
<dbReference type="Gene3D" id="1.10.150.240">
    <property type="entry name" value="Putative phosphatase, domain 2"/>
    <property type="match status" value="1"/>
</dbReference>
<dbReference type="GO" id="GO:0004713">
    <property type="term" value="F:protein tyrosine kinase activity"/>
    <property type="evidence" value="ECO:0007669"/>
    <property type="project" value="TreeGrafter"/>
</dbReference>
<dbReference type="AlphaFoldDB" id="A0A1H3FDM6"/>
<dbReference type="InterPro" id="IPR050155">
    <property type="entry name" value="HAD-like_hydrolase_sf"/>
</dbReference>
<reference evidence="2" key="1">
    <citation type="submission" date="2016-10" db="EMBL/GenBank/DDBJ databases">
        <authorList>
            <person name="Varghese N."/>
            <person name="Submissions S."/>
        </authorList>
    </citation>
    <scope>NUCLEOTIDE SEQUENCE [LARGE SCALE GENOMIC DNA]</scope>
    <source>
        <strain evidence="2">VPI 5359</strain>
    </source>
</reference>
<dbReference type="Proteomes" id="UP000199652">
    <property type="component" value="Unassembled WGS sequence"/>
</dbReference>
<dbReference type="SUPFAM" id="SSF56784">
    <property type="entry name" value="HAD-like"/>
    <property type="match status" value="1"/>
</dbReference>
<gene>
    <name evidence="1" type="ORF">SAMN04488579_11019</name>
</gene>
<dbReference type="Gene3D" id="3.40.50.1000">
    <property type="entry name" value="HAD superfamily/HAD-like"/>
    <property type="match status" value="1"/>
</dbReference>